<dbReference type="RefSeq" id="YP_008719874.1">
    <property type="nucleotide sequence ID" value="NC_022613.1"/>
</dbReference>
<organism evidence="1 2">
    <name type="scientific">turkey adenovirus 5</name>
    <dbReference type="NCBI Taxonomy" id="1408258"/>
    <lineage>
        <taxon>Viruses</taxon>
        <taxon>Varidnaviria</taxon>
        <taxon>Bamfordvirae</taxon>
        <taxon>Preplasmiviricota</taxon>
        <taxon>Polisuviricotina</taxon>
        <taxon>Pharingeaviricetes</taxon>
        <taxon>Rowavirales</taxon>
        <taxon>Adenoviridae</taxon>
        <taxon>Aviadenovirus</taxon>
        <taxon>Aviadenovirus gallopavoquintum</taxon>
        <taxon>Turkey aviadenovirus D</taxon>
    </lineage>
</organism>
<evidence type="ECO:0000313" key="1">
    <source>
        <dbReference type="EMBL" id="AGX93355.1"/>
    </source>
</evidence>
<evidence type="ECO:0000313" key="2">
    <source>
        <dbReference type="Proteomes" id="UP000120888"/>
    </source>
</evidence>
<protein>
    <submittedName>
        <fullName evidence="1">ORF17</fullName>
    </submittedName>
</protein>
<dbReference type="KEGG" id="vg:17401038"/>
<sequence length="160" mass="18456">MPLFIVFGVAAPVETAREEVFRTLVDGVKRAWFPLYEATNKDIGYPMSYCVGVQSLSPCPCHVTFVLCLSYFDMRKDRIFRAGRKLKKFLKSFFYHQQRAPKGQWFKTYCNTWCPEEGFRVGKFVVSSGAVRMMAGWSRVTGLRYANEIYADEVGDSVHY</sequence>
<dbReference type="InterPro" id="IPR020226">
    <property type="entry name" value="Avian_adenovirus_Orf17"/>
</dbReference>
<reference evidence="1 2" key="1">
    <citation type="journal article" date="2014" name="J. Gen. Virol.">
        <title>Whole-genome sequences of two turkey adenovirus types reveal the existence of two unknown lineages that merit the establishment of novel species within the genus Aviadenovirus.</title>
        <authorList>
            <person name="Marek A."/>
            <person name="Ballmann M.Z."/>
            <person name="Kosiol C."/>
            <person name="Harrach B."/>
            <person name="Schlotterer C."/>
            <person name="Hess M."/>
        </authorList>
    </citation>
    <scope>NUCLEOTIDE SEQUENCE [LARGE SCALE GENOMIC DNA]</scope>
    <source>
        <strain evidence="1">1277BT</strain>
    </source>
</reference>
<dbReference type="OrthoDB" id="11570at10239"/>
<dbReference type="Proteomes" id="UP000120888">
    <property type="component" value="Segment"/>
</dbReference>
<accession>U5NEG4</accession>
<dbReference type="GeneID" id="17401038"/>
<dbReference type="EMBL" id="KF477313">
    <property type="protein sequence ID" value="AGX93355.1"/>
    <property type="molecule type" value="Genomic_DNA"/>
</dbReference>
<name>U5NEG4_9ADEN</name>
<proteinExistence type="predicted"/>
<keyword evidence="2" id="KW-1185">Reference proteome</keyword>
<dbReference type="Pfam" id="PF17611">
    <property type="entry name" value="DUF5506"/>
    <property type="match status" value="1"/>
</dbReference>